<proteinExistence type="predicted"/>
<keyword evidence="1" id="KW-0812">Transmembrane</keyword>
<dbReference type="InterPro" id="IPR013530">
    <property type="entry name" value="PAD_C"/>
</dbReference>
<name>A0A8H3W4B6_9PEZI</name>
<accession>A0A8H3W4B6</accession>
<feature type="domain" description="Protein-arginine deiminase C-terminal" evidence="2">
    <location>
        <begin position="268"/>
        <end position="639"/>
    </location>
</feature>
<dbReference type="Pfam" id="PF03068">
    <property type="entry name" value="PAD"/>
    <property type="match status" value="1"/>
</dbReference>
<evidence type="ECO:0000313" key="3">
    <source>
        <dbReference type="EMBL" id="KAF0322156.1"/>
    </source>
</evidence>
<dbReference type="EMBL" id="WOWK01000064">
    <property type="protein sequence ID" value="KAF0322156.1"/>
    <property type="molecule type" value="Genomic_DNA"/>
</dbReference>
<dbReference type="GO" id="GO:0005509">
    <property type="term" value="F:calcium ion binding"/>
    <property type="evidence" value="ECO:0007669"/>
    <property type="project" value="InterPro"/>
</dbReference>
<evidence type="ECO:0000256" key="1">
    <source>
        <dbReference type="SAM" id="Phobius"/>
    </source>
</evidence>
<dbReference type="InterPro" id="IPR036556">
    <property type="entry name" value="PAD_central_sf"/>
</dbReference>
<dbReference type="Proteomes" id="UP000434172">
    <property type="component" value="Unassembled WGS sequence"/>
</dbReference>
<keyword evidence="1" id="KW-1133">Transmembrane helix</keyword>
<dbReference type="OrthoDB" id="5102063at2759"/>
<dbReference type="Gene3D" id="3.75.10.10">
    <property type="entry name" value="L-arginine/glycine Amidinotransferase, Chain A"/>
    <property type="match status" value="1"/>
</dbReference>
<dbReference type="SUPFAM" id="SSF55909">
    <property type="entry name" value="Pentein"/>
    <property type="match status" value="1"/>
</dbReference>
<dbReference type="AlphaFoldDB" id="A0A8H3W4B6"/>
<feature type="transmembrane region" description="Helical" evidence="1">
    <location>
        <begin position="43"/>
        <end position="65"/>
    </location>
</feature>
<dbReference type="PANTHER" id="PTHR10837">
    <property type="entry name" value="PEPTIDYLARGININE DEIMINASE"/>
    <property type="match status" value="1"/>
</dbReference>
<protein>
    <recommendedName>
        <fullName evidence="2">Protein-arginine deiminase C-terminal domain-containing protein</fullName>
    </recommendedName>
</protein>
<evidence type="ECO:0000313" key="4">
    <source>
        <dbReference type="Proteomes" id="UP000434172"/>
    </source>
</evidence>
<evidence type="ECO:0000259" key="2">
    <source>
        <dbReference type="Pfam" id="PF03068"/>
    </source>
</evidence>
<gene>
    <name evidence="3" type="ORF">GQ607_010659</name>
</gene>
<keyword evidence="1" id="KW-0472">Membrane</keyword>
<keyword evidence="4" id="KW-1185">Reference proteome</keyword>
<comment type="caution">
    <text evidence="3">The sequence shown here is derived from an EMBL/GenBank/DDBJ whole genome shotgun (WGS) entry which is preliminary data.</text>
</comment>
<reference evidence="3 4" key="1">
    <citation type="submission" date="2019-12" db="EMBL/GenBank/DDBJ databases">
        <title>A genome sequence resource for the geographically widespread anthracnose pathogen Colletotrichum asianum.</title>
        <authorList>
            <person name="Meng Y."/>
        </authorList>
    </citation>
    <scope>NUCLEOTIDE SEQUENCE [LARGE SCALE GENOMIC DNA]</scope>
    <source>
        <strain evidence="3 4">ICMP 18580</strain>
    </source>
</reference>
<dbReference type="PANTHER" id="PTHR10837:SF8">
    <property type="entry name" value="PROTEIN-ARGININE DEIMINASE"/>
    <property type="match status" value="1"/>
</dbReference>
<dbReference type="InterPro" id="IPR004303">
    <property type="entry name" value="PAD"/>
</dbReference>
<dbReference type="SUPFAM" id="SSF110083">
    <property type="entry name" value="Peptidylarginine deiminase Pad4, middle domain"/>
    <property type="match status" value="1"/>
</dbReference>
<organism evidence="3 4">
    <name type="scientific">Colletotrichum asianum</name>
    <dbReference type="NCBI Taxonomy" id="702518"/>
    <lineage>
        <taxon>Eukaryota</taxon>
        <taxon>Fungi</taxon>
        <taxon>Dikarya</taxon>
        <taxon>Ascomycota</taxon>
        <taxon>Pezizomycotina</taxon>
        <taxon>Sordariomycetes</taxon>
        <taxon>Hypocreomycetidae</taxon>
        <taxon>Glomerellales</taxon>
        <taxon>Glomerellaceae</taxon>
        <taxon>Colletotrichum</taxon>
        <taxon>Colletotrichum gloeosporioides species complex</taxon>
    </lineage>
</organism>
<sequence>MATPSRKQCRIKGDDEDREVRKVHLDLSPAGSGELFSKSGRSVWSVMAVLMAFLALSLKLLFPYWSSISPIPEMHLPTNLATIALGALHLGAATAQRPVIRADTNRDGTVNEADDADKAFWTPARGAIFLPNVGDSLRRCANTDLQGNPLSNHELASCNDASGHLLLEPGLVAPLKTAPVDVSDDVFAHIYATPKAAAKWVRLFVNDFPSRASETSAWRLVDPEFIFNATQLKNGIFLGIDGREFVTDVSEWDGKVTVHFDLHVNTTILSDAVELKVAPVLTHHHLQRVDTLISTAANDSDPVQLEFIRQLDAGRAAAGLQTPLYLFNQSSDIWAQDFIEPAYASMPGPNGPVSIRIVLRSAQSTRTGGRQVFEQLRGKGVGGFQPEGGCRGFGHLEINSFGNLETIPPYTSKSGIKYPVGRIIQGKHFEKMPAESMTKFLDGQGLQKPLMLETGWLVIGHVDEFVQFLPSNNTGLGFTIGIADTVSALEILRNASTAGHGGVRAVSFNGSLDNAFSTSAEELATTIDEILANETFHQVNAYAQKHIDANLETLLSEIPLAKEHVVRVPVLFKDLNMGQGGLSRSDDGLPSHTDTVMADEFLVASFSPAAINGIVLGGHYLSPKPWGPVVDGKDVFEESEGGVWCNWYGCWIRRRLFVAPCWAWGDSLRKQHPQENGCQVVGVKNHPGYGQYLRGKVCKRTCLRIDLGLDV</sequence>
<dbReference type="GO" id="GO:0004668">
    <property type="term" value="F:protein-arginine deiminase activity"/>
    <property type="evidence" value="ECO:0007669"/>
    <property type="project" value="InterPro"/>
</dbReference>
<dbReference type="GO" id="GO:0005737">
    <property type="term" value="C:cytoplasm"/>
    <property type="evidence" value="ECO:0007669"/>
    <property type="project" value="InterPro"/>
</dbReference>